<evidence type="ECO:0000313" key="1">
    <source>
        <dbReference type="EMBL" id="EGO22010.1"/>
    </source>
</evidence>
<dbReference type="GeneID" id="18811840"/>
<feature type="non-terminal residue" evidence="1">
    <location>
        <position position="1"/>
    </location>
</feature>
<dbReference type="HOGENOM" id="CLU_2102819_0_0_1"/>
<organism>
    <name type="scientific">Serpula lacrymans var. lacrymans (strain S7.9)</name>
    <name type="common">Dry rot fungus</name>
    <dbReference type="NCBI Taxonomy" id="578457"/>
    <lineage>
        <taxon>Eukaryota</taxon>
        <taxon>Fungi</taxon>
        <taxon>Dikarya</taxon>
        <taxon>Basidiomycota</taxon>
        <taxon>Agaricomycotina</taxon>
        <taxon>Agaricomycetes</taxon>
        <taxon>Agaricomycetidae</taxon>
        <taxon>Boletales</taxon>
        <taxon>Coniophorineae</taxon>
        <taxon>Serpulaceae</taxon>
        <taxon>Serpula</taxon>
    </lineage>
</organism>
<proteinExistence type="predicted"/>
<dbReference type="Proteomes" id="UP000008064">
    <property type="component" value="Unassembled WGS sequence"/>
</dbReference>
<sequence>ISTVGLRACTSVNGSSDGKGMVVLHVLGGGGGGARRELRSGGLWERLLAEGLDMDAGMVRQTALGIFGGYRVFIKAYWSIDGYENLDREEEFVYDGKPEKVPWMERAGAAMSNYRV</sequence>
<dbReference type="EMBL" id="GL945438">
    <property type="protein sequence ID" value="EGO22010.1"/>
    <property type="molecule type" value="Genomic_DNA"/>
</dbReference>
<protein>
    <submittedName>
        <fullName evidence="1">Uncharacterized protein</fullName>
    </submittedName>
</protein>
<dbReference type="KEGG" id="sla:SERLADRAFT_397648"/>
<dbReference type="RefSeq" id="XP_007321796.1">
    <property type="nucleotide sequence ID" value="XM_007321734.1"/>
</dbReference>
<dbReference type="AlphaFoldDB" id="F8P5X3"/>
<gene>
    <name evidence="1" type="ORF">SERLADRAFT_397648</name>
</gene>
<reference evidence="1" key="1">
    <citation type="submission" date="2011-04" db="EMBL/GenBank/DDBJ databases">
        <title>Evolution of plant cell wall degrading machinery underlies the functional diversity of forest fungi.</title>
        <authorList>
            <consortium name="US DOE Joint Genome Institute (JGI-PGF)"/>
            <person name="Eastwood D.C."/>
            <person name="Floudas D."/>
            <person name="Binder M."/>
            <person name="Majcherczyk A."/>
            <person name="Schneider P."/>
            <person name="Aerts A."/>
            <person name="Asiegbu F.O."/>
            <person name="Baker S.E."/>
            <person name="Barry K."/>
            <person name="Bendiksby M."/>
            <person name="Blumentritt M."/>
            <person name="Coutinho P.M."/>
            <person name="Cullen D."/>
            <person name="Cullen D."/>
            <person name="Gathman A."/>
            <person name="Goodell B."/>
            <person name="Henrissat B."/>
            <person name="Ihrmark K."/>
            <person name="Kauserud H."/>
            <person name="Kohler A."/>
            <person name="LaButti K."/>
            <person name="Lapidus A."/>
            <person name="Lavin J.L."/>
            <person name="Lee Y.-H."/>
            <person name="Lindquist E."/>
            <person name="Lilly W."/>
            <person name="Lucas S."/>
            <person name="Morin E."/>
            <person name="Murat C."/>
            <person name="Oguiza J.A."/>
            <person name="Park J."/>
            <person name="Pisabarro A.G."/>
            <person name="Riley R."/>
            <person name="Rosling A."/>
            <person name="Salamov A."/>
            <person name="Schmidt O."/>
            <person name="Schmutz J."/>
            <person name="Skrede I."/>
            <person name="Stenlid J."/>
            <person name="Wiebenga A."/>
            <person name="Xie X."/>
            <person name="Kues U."/>
            <person name="Hibbett D.S."/>
            <person name="Hoffmeister D."/>
            <person name="Hogberg N."/>
            <person name="Martin F."/>
            <person name="Grigoriev I.V."/>
            <person name="Watkinson S.C."/>
        </authorList>
    </citation>
    <scope>NUCLEOTIDE SEQUENCE</scope>
    <source>
        <strain evidence="1">S7.9</strain>
    </source>
</reference>
<name>F8P5X3_SERL9</name>
<accession>F8P5X3</accession>